<name>A0A4C1SGA8_EUMVA</name>
<keyword evidence="3" id="KW-1185">Reference proteome</keyword>
<evidence type="ECO:0000256" key="1">
    <source>
        <dbReference type="SAM" id="MobiDB-lite"/>
    </source>
</evidence>
<dbReference type="EMBL" id="BGZK01000004">
    <property type="protein sequence ID" value="GBP00141.1"/>
    <property type="molecule type" value="Genomic_DNA"/>
</dbReference>
<evidence type="ECO:0000313" key="3">
    <source>
        <dbReference type="Proteomes" id="UP000299102"/>
    </source>
</evidence>
<reference evidence="2 3" key="1">
    <citation type="journal article" date="2019" name="Commun. Biol.">
        <title>The bagworm genome reveals a unique fibroin gene that provides high tensile strength.</title>
        <authorList>
            <person name="Kono N."/>
            <person name="Nakamura H."/>
            <person name="Ohtoshi R."/>
            <person name="Tomita M."/>
            <person name="Numata K."/>
            <person name="Arakawa K."/>
        </authorList>
    </citation>
    <scope>NUCLEOTIDE SEQUENCE [LARGE SCALE GENOMIC DNA]</scope>
</reference>
<gene>
    <name evidence="2" type="ORF">EVAR_74419_1</name>
</gene>
<sequence length="126" mass="14007">MRRFDVCTQAMTWLDFSRSPSVGRYTDGQDGRPSAKVTEGHGSQGNKILSDDFVRGDTRSGWIAILSCDENPCVHVQMVWEVLKPYSGNWRGLTAQWAQEMRMRSSSLALDLGKSPSIHGQDMVGA</sequence>
<proteinExistence type="predicted"/>
<dbReference type="AlphaFoldDB" id="A0A4C1SGA8"/>
<feature type="region of interest" description="Disordered" evidence="1">
    <location>
        <begin position="23"/>
        <end position="44"/>
    </location>
</feature>
<accession>A0A4C1SGA8</accession>
<evidence type="ECO:0000313" key="2">
    <source>
        <dbReference type="EMBL" id="GBP00141.1"/>
    </source>
</evidence>
<organism evidence="2 3">
    <name type="scientific">Eumeta variegata</name>
    <name type="common">Bagworm moth</name>
    <name type="synonym">Eumeta japonica</name>
    <dbReference type="NCBI Taxonomy" id="151549"/>
    <lineage>
        <taxon>Eukaryota</taxon>
        <taxon>Metazoa</taxon>
        <taxon>Ecdysozoa</taxon>
        <taxon>Arthropoda</taxon>
        <taxon>Hexapoda</taxon>
        <taxon>Insecta</taxon>
        <taxon>Pterygota</taxon>
        <taxon>Neoptera</taxon>
        <taxon>Endopterygota</taxon>
        <taxon>Lepidoptera</taxon>
        <taxon>Glossata</taxon>
        <taxon>Ditrysia</taxon>
        <taxon>Tineoidea</taxon>
        <taxon>Psychidae</taxon>
        <taxon>Oiketicinae</taxon>
        <taxon>Eumeta</taxon>
    </lineage>
</organism>
<protein>
    <submittedName>
        <fullName evidence="2">Uncharacterized protein</fullName>
    </submittedName>
</protein>
<comment type="caution">
    <text evidence="2">The sequence shown here is derived from an EMBL/GenBank/DDBJ whole genome shotgun (WGS) entry which is preliminary data.</text>
</comment>
<dbReference type="Proteomes" id="UP000299102">
    <property type="component" value="Unassembled WGS sequence"/>
</dbReference>